<sequence length="225" mass="26178">MSTIKPIVTDYYPNIAVLVEFCTTDLIVTVVHNVNDHILSTWSIQIFHEKDNQYFIRNSTLAPLILSGKIILTYMNVVHGKNETNTLLTDLKFWQRVRGEKIFFFQIDSIMCRNSPHKITDYFQYDYIGYVDNGGFSLRSRNETLALLALLPYNKQMPEDVWYGLNLRQVNGLVAPVHIAKTFAVESLYYERPLGVHQFNLLCSVREKLFQTCSESRMAMFEKCK</sequence>
<dbReference type="EMBL" id="CAJOBB010000267">
    <property type="protein sequence ID" value="CAF3633309.1"/>
    <property type="molecule type" value="Genomic_DNA"/>
</dbReference>
<comment type="caution">
    <text evidence="3">The sequence shown here is derived from an EMBL/GenBank/DDBJ whole genome shotgun (WGS) entry which is preliminary data.</text>
</comment>
<evidence type="ECO:0000313" key="3">
    <source>
        <dbReference type="EMBL" id="CAF1008536.1"/>
    </source>
</evidence>
<evidence type="ECO:0000313" key="6">
    <source>
        <dbReference type="Proteomes" id="UP000663860"/>
    </source>
</evidence>
<protein>
    <recommendedName>
        <fullName evidence="1">DUF5672 domain-containing protein</fullName>
    </recommendedName>
</protein>
<gene>
    <name evidence="3" type="ORF">IZO911_LOCUS18045</name>
    <name evidence="2" type="ORF">JYZ213_LOCUS4663</name>
    <name evidence="5" type="ORF">KXQ929_LOCUS6783</name>
    <name evidence="4" type="ORF">OXD698_LOCUS1911</name>
</gene>
<evidence type="ECO:0000313" key="5">
    <source>
        <dbReference type="EMBL" id="CAF3633309.1"/>
    </source>
</evidence>
<dbReference type="Proteomes" id="UP000663868">
    <property type="component" value="Unassembled WGS sequence"/>
</dbReference>
<reference evidence="3" key="1">
    <citation type="submission" date="2021-02" db="EMBL/GenBank/DDBJ databases">
        <authorList>
            <person name="Nowell W R."/>
        </authorList>
    </citation>
    <scope>NUCLEOTIDE SEQUENCE</scope>
</reference>
<dbReference type="Proteomes" id="UP000663860">
    <property type="component" value="Unassembled WGS sequence"/>
</dbReference>
<feature type="domain" description="DUF5672" evidence="1">
    <location>
        <begin position="76"/>
        <end position="197"/>
    </location>
</feature>
<name>A0A814HD58_9BILA</name>
<dbReference type="InterPro" id="IPR043729">
    <property type="entry name" value="DUF5672"/>
</dbReference>
<dbReference type="EMBL" id="CAJNOG010000026">
    <property type="protein sequence ID" value="CAF0789719.1"/>
    <property type="molecule type" value="Genomic_DNA"/>
</dbReference>
<evidence type="ECO:0000313" key="2">
    <source>
        <dbReference type="EMBL" id="CAF0789719.1"/>
    </source>
</evidence>
<dbReference type="AlphaFoldDB" id="A0A814HD58"/>
<organism evidence="3 6">
    <name type="scientific">Adineta steineri</name>
    <dbReference type="NCBI Taxonomy" id="433720"/>
    <lineage>
        <taxon>Eukaryota</taxon>
        <taxon>Metazoa</taxon>
        <taxon>Spiralia</taxon>
        <taxon>Gnathifera</taxon>
        <taxon>Rotifera</taxon>
        <taxon>Eurotatoria</taxon>
        <taxon>Bdelloidea</taxon>
        <taxon>Adinetida</taxon>
        <taxon>Adinetidae</taxon>
        <taxon>Adineta</taxon>
    </lineage>
</organism>
<evidence type="ECO:0000259" key="1">
    <source>
        <dbReference type="Pfam" id="PF18922"/>
    </source>
</evidence>
<evidence type="ECO:0000313" key="4">
    <source>
        <dbReference type="EMBL" id="CAF3511616.1"/>
    </source>
</evidence>
<accession>A0A814HD58</accession>
<proteinExistence type="predicted"/>
<dbReference type="EMBL" id="CAJNOE010000171">
    <property type="protein sequence ID" value="CAF1008536.1"/>
    <property type="molecule type" value="Genomic_DNA"/>
</dbReference>
<dbReference type="Proteomes" id="UP000663845">
    <property type="component" value="Unassembled WGS sequence"/>
</dbReference>
<dbReference type="Proteomes" id="UP000663844">
    <property type="component" value="Unassembled WGS sequence"/>
</dbReference>
<dbReference type="Pfam" id="PF18922">
    <property type="entry name" value="DUF5672"/>
    <property type="match status" value="1"/>
</dbReference>
<dbReference type="EMBL" id="CAJOAZ010000059">
    <property type="protein sequence ID" value="CAF3511616.1"/>
    <property type="molecule type" value="Genomic_DNA"/>
</dbReference>